<dbReference type="EMBL" id="CVQH01011112">
    <property type="protein sequence ID" value="CRK19786.1"/>
    <property type="molecule type" value="Genomic_DNA"/>
</dbReference>
<comment type="similarity">
    <text evidence="1">Belongs to the VPS26 family.</text>
</comment>
<evidence type="ECO:0008006" key="5">
    <source>
        <dbReference type="Google" id="ProtNLM"/>
    </source>
</evidence>
<dbReference type="InterPro" id="IPR028934">
    <property type="entry name" value="Vps26-related"/>
</dbReference>
<feature type="region of interest" description="Disordered" evidence="2">
    <location>
        <begin position="1"/>
        <end position="39"/>
    </location>
</feature>
<proteinExistence type="inferred from homology"/>
<evidence type="ECO:0000256" key="2">
    <source>
        <dbReference type="SAM" id="MobiDB-lite"/>
    </source>
</evidence>
<feature type="compositionally biased region" description="Low complexity" evidence="2">
    <location>
        <begin position="19"/>
        <end position="28"/>
    </location>
</feature>
<name>A0A0G4LCS7_VERLO</name>
<gene>
    <name evidence="3" type="ORF">BN1708_000451</name>
</gene>
<dbReference type="PANTHER" id="PTHR12233">
    <property type="entry name" value="VACUOLAR PROTEIN SORTING 26 RELATED"/>
    <property type="match status" value="1"/>
</dbReference>
<reference evidence="3 4" key="1">
    <citation type="submission" date="2015-05" db="EMBL/GenBank/DDBJ databases">
        <authorList>
            <person name="Wang D.B."/>
            <person name="Wang M."/>
        </authorList>
    </citation>
    <scope>NUCLEOTIDE SEQUENCE [LARGE SCALE GENOMIC DNA]</scope>
    <source>
        <strain evidence="3">VL1</strain>
    </source>
</reference>
<evidence type="ECO:0000313" key="4">
    <source>
        <dbReference type="Proteomes" id="UP000044602"/>
    </source>
</evidence>
<dbReference type="Gene3D" id="2.60.40.640">
    <property type="match status" value="2"/>
</dbReference>
<evidence type="ECO:0000313" key="3">
    <source>
        <dbReference type="EMBL" id="CRK19786.1"/>
    </source>
</evidence>
<dbReference type="FunFam" id="2.60.40.640:FF:000004">
    <property type="entry name" value="Vacuolar protein sorting-associated protein 26"/>
    <property type="match status" value="1"/>
</dbReference>
<accession>A0A0G4LCS7</accession>
<feature type="compositionally biased region" description="Polar residues" evidence="2">
    <location>
        <begin position="350"/>
        <end position="362"/>
    </location>
</feature>
<dbReference type="FunFam" id="2.60.40.640:FF:000010">
    <property type="entry name" value="Vacuolar protein sorting-associated protein 26"/>
    <property type="match status" value="1"/>
</dbReference>
<feature type="region of interest" description="Disordered" evidence="2">
    <location>
        <begin position="350"/>
        <end position="369"/>
    </location>
</feature>
<feature type="non-terminal residue" evidence="3">
    <location>
        <position position="1"/>
    </location>
</feature>
<dbReference type="AlphaFoldDB" id="A0A0G4LCS7"/>
<evidence type="ECO:0000256" key="1">
    <source>
        <dbReference type="ARBA" id="ARBA00009100"/>
    </source>
</evidence>
<dbReference type="InterPro" id="IPR014752">
    <property type="entry name" value="Arrestin-like_C"/>
</dbReference>
<dbReference type="GO" id="GO:0006886">
    <property type="term" value="P:intracellular protein transport"/>
    <property type="evidence" value="ECO:0007669"/>
    <property type="project" value="InterPro"/>
</dbReference>
<keyword evidence="4" id="KW-1185">Reference proteome</keyword>
<dbReference type="Proteomes" id="UP000044602">
    <property type="component" value="Unassembled WGS sequence"/>
</dbReference>
<dbReference type="STRING" id="100787.A0A0G4LCS7"/>
<dbReference type="Pfam" id="PF03643">
    <property type="entry name" value="Vps26"/>
    <property type="match status" value="1"/>
</dbReference>
<organism evidence="3 4">
    <name type="scientific">Verticillium longisporum</name>
    <name type="common">Verticillium dahliae var. longisporum</name>
    <dbReference type="NCBI Taxonomy" id="100787"/>
    <lineage>
        <taxon>Eukaryota</taxon>
        <taxon>Fungi</taxon>
        <taxon>Dikarya</taxon>
        <taxon>Ascomycota</taxon>
        <taxon>Pezizomycotina</taxon>
        <taxon>Sordariomycetes</taxon>
        <taxon>Hypocreomycetidae</taxon>
        <taxon>Glomerellales</taxon>
        <taxon>Plectosphaerellaceae</taxon>
        <taxon>Verticillium</taxon>
    </lineage>
</organism>
<sequence>AWHRYVSLPLAPSHPPNEHQPTPTSQPQHPHDEPSPVRGTLQLGSVNMAYFFATPVDIDIVLEDADDRSMVDVKLDKNRREKAPLYMDGESVKGAVTIRPKDGKRLEHTGIKVQFIGTIEMFFDRGNHYEFLSLVQELAAPGELQHPQTFDFNFKNVEKQYESYNGINVKLRYFTRVTVSRRMADVIREKDIWVYSYRIPPEMNSSIKMDVGIEDCLHIEFEYSKSKYHLKDVIVGRIYFLLVRLKIKHMELSIIRRETTGAAPNQYNESETLVRFEIMDGSPSRGETIPIRLFLGGFDLTPTFRDVNKKFSTRYYLSLVLIDEDARRYFKQSEIILYRQAPDAIAPAQSQITASAPDNSSKIMPGPPA</sequence>
<protein>
    <recommendedName>
        <fullName evidence="5">Vacuolar protein sorting-associated protein 26</fullName>
    </recommendedName>
</protein>